<evidence type="ECO:0000256" key="2">
    <source>
        <dbReference type="SAM" id="MobiDB-lite"/>
    </source>
</evidence>
<evidence type="ECO:0000313" key="5">
    <source>
        <dbReference type="Proteomes" id="UP000770717"/>
    </source>
</evidence>
<reference evidence="4" key="1">
    <citation type="thesis" date="2020" institute="ProQuest LLC" country="789 East Eisenhower Parkway, Ann Arbor, MI, USA">
        <title>Comparative Genomics and Chromosome Evolution.</title>
        <authorList>
            <person name="Mudd A.B."/>
        </authorList>
    </citation>
    <scope>NUCLEOTIDE SEQUENCE</scope>
    <source>
        <strain evidence="4">HN-11 Male</strain>
        <tissue evidence="4">Kidney and liver</tissue>
    </source>
</reference>
<dbReference type="AlphaFoldDB" id="A0A8J6E8H7"/>
<dbReference type="Proteomes" id="UP000770717">
    <property type="component" value="Unassembled WGS sequence"/>
</dbReference>
<protein>
    <recommendedName>
        <fullName evidence="3">C3H1-type domain-containing protein</fullName>
    </recommendedName>
</protein>
<dbReference type="PROSITE" id="PS50103">
    <property type="entry name" value="ZF_C3H1"/>
    <property type="match status" value="1"/>
</dbReference>
<accession>A0A8J6E8H7</accession>
<dbReference type="OrthoDB" id="9908518at2759"/>
<evidence type="ECO:0000313" key="4">
    <source>
        <dbReference type="EMBL" id="KAG9463827.1"/>
    </source>
</evidence>
<keyword evidence="1" id="KW-0479">Metal-binding</keyword>
<keyword evidence="1" id="KW-0862">Zinc</keyword>
<feature type="zinc finger region" description="C3H1-type" evidence="1">
    <location>
        <begin position="45"/>
        <end position="71"/>
    </location>
</feature>
<name>A0A8J6E8H7_ELECQ</name>
<comment type="caution">
    <text evidence="4">The sequence shown here is derived from an EMBL/GenBank/DDBJ whole genome shotgun (WGS) entry which is preliminary data.</text>
</comment>
<dbReference type="EMBL" id="WNTK01005806">
    <property type="protein sequence ID" value="KAG9463827.1"/>
    <property type="molecule type" value="Genomic_DNA"/>
</dbReference>
<feature type="region of interest" description="Disordered" evidence="2">
    <location>
        <begin position="91"/>
        <end position="123"/>
    </location>
</feature>
<keyword evidence="1" id="KW-0863">Zinc-finger</keyword>
<organism evidence="4 5">
    <name type="scientific">Eleutherodactylus coqui</name>
    <name type="common">Puerto Rican coqui</name>
    <dbReference type="NCBI Taxonomy" id="57060"/>
    <lineage>
        <taxon>Eukaryota</taxon>
        <taxon>Metazoa</taxon>
        <taxon>Chordata</taxon>
        <taxon>Craniata</taxon>
        <taxon>Vertebrata</taxon>
        <taxon>Euteleostomi</taxon>
        <taxon>Amphibia</taxon>
        <taxon>Batrachia</taxon>
        <taxon>Anura</taxon>
        <taxon>Neobatrachia</taxon>
        <taxon>Hyloidea</taxon>
        <taxon>Eleutherodactylidae</taxon>
        <taxon>Eleutherodactylinae</taxon>
        <taxon>Eleutherodactylus</taxon>
        <taxon>Eleutherodactylus</taxon>
    </lineage>
</organism>
<proteinExistence type="predicted"/>
<feature type="domain" description="C3H1-type" evidence="3">
    <location>
        <begin position="45"/>
        <end position="71"/>
    </location>
</feature>
<dbReference type="InterPro" id="IPR000571">
    <property type="entry name" value="Znf_CCCH"/>
</dbReference>
<evidence type="ECO:0000256" key="1">
    <source>
        <dbReference type="PROSITE-ProRule" id="PRU00723"/>
    </source>
</evidence>
<dbReference type="GO" id="GO:0008270">
    <property type="term" value="F:zinc ion binding"/>
    <property type="evidence" value="ECO:0007669"/>
    <property type="project" value="UniProtKB-KW"/>
</dbReference>
<evidence type="ECO:0000259" key="3">
    <source>
        <dbReference type="PROSITE" id="PS50103"/>
    </source>
</evidence>
<keyword evidence="5" id="KW-1185">Reference proteome</keyword>
<sequence length="123" mass="13109">MSNVSWATKATDAWIQLILAQKPAKPLFQSNNAVTGGQQAPVAHEPSGSCWTFNEGNCRFLAACKFRHECSFCGGAHAAVRCFRRQKQNLPAATASPGGNASERAVPGGVVRQVPQETGRKPS</sequence>
<gene>
    <name evidence="4" type="ORF">GDO78_020992</name>
</gene>